<feature type="region of interest" description="Disordered" evidence="1">
    <location>
        <begin position="53"/>
        <end position="72"/>
    </location>
</feature>
<keyword evidence="3" id="KW-1185">Reference proteome</keyword>
<feature type="region of interest" description="Disordered" evidence="1">
    <location>
        <begin position="1"/>
        <end position="47"/>
    </location>
</feature>
<gene>
    <name evidence="2" type="ORF">EVAR_67498_1</name>
</gene>
<evidence type="ECO:0000313" key="3">
    <source>
        <dbReference type="Proteomes" id="UP000299102"/>
    </source>
</evidence>
<proteinExistence type="predicted"/>
<reference evidence="2 3" key="1">
    <citation type="journal article" date="2019" name="Commun. Biol.">
        <title>The bagworm genome reveals a unique fibroin gene that provides high tensile strength.</title>
        <authorList>
            <person name="Kono N."/>
            <person name="Nakamura H."/>
            <person name="Ohtoshi R."/>
            <person name="Tomita M."/>
            <person name="Numata K."/>
            <person name="Arakawa K."/>
        </authorList>
    </citation>
    <scope>NUCLEOTIDE SEQUENCE [LARGE SCALE GENOMIC DNA]</scope>
</reference>
<evidence type="ECO:0000313" key="2">
    <source>
        <dbReference type="EMBL" id="GBP86458.1"/>
    </source>
</evidence>
<feature type="compositionally biased region" description="Basic residues" evidence="1">
    <location>
        <begin position="22"/>
        <end position="32"/>
    </location>
</feature>
<sequence length="436" mass="49488">MRVSRTGVSNHRPFRRGQAAHLYRRQPYRKQSRCSPDRMARRKGDVVPDASTRSFLHGLSGGDGRAAKSDTEGEEWRAALTKKTAADYDRFPLSHAKKAIKAIEQTLRGHGGFAHYQLRFKLKDSPYCACDPAPHNIFCSLELDILHALEECYMLFMRGHADLEIEINSRVKRQNFPEIFENSFSSDRVFVLVLENYLLELGARRTEYSVELSVYKLPLTSVSAQGRGLHGLSTNPGLQLKHQVMGESKLLRNIRHEQDHEKGTNQHRAPIYQVQSPKTKELGIRGELLLPGPARGVVRSAGALTVRNPFRNRCQGVGQLRRMCPNTGFRDSEYNPTEVEDRRSQYAIKAYTKRMSCIRQGSKLHFRCNLTSKVIDTYKTCSRIVVKARAQRRQGAAGDRAPTRGWTACVSHIKALKTIMIIIVLNINLTQNSIQY</sequence>
<name>A0A4C1ZF97_EUMVA</name>
<evidence type="ECO:0000256" key="1">
    <source>
        <dbReference type="SAM" id="MobiDB-lite"/>
    </source>
</evidence>
<dbReference type="EMBL" id="BGZK01001796">
    <property type="protein sequence ID" value="GBP86458.1"/>
    <property type="molecule type" value="Genomic_DNA"/>
</dbReference>
<dbReference type="Proteomes" id="UP000299102">
    <property type="component" value="Unassembled WGS sequence"/>
</dbReference>
<organism evidence="2 3">
    <name type="scientific">Eumeta variegata</name>
    <name type="common">Bagworm moth</name>
    <name type="synonym">Eumeta japonica</name>
    <dbReference type="NCBI Taxonomy" id="151549"/>
    <lineage>
        <taxon>Eukaryota</taxon>
        <taxon>Metazoa</taxon>
        <taxon>Ecdysozoa</taxon>
        <taxon>Arthropoda</taxon>
        <taxon>Hexapoda</taxon>
        <taxon>Insecta</taxon>
        <taxon>Pterygota</taxon>
        <taxon>Neoptera</taxon>
        <taxon>Endopterygota</taxon>
        <taxon>Lepidoptera</taxon>
        <taxon>Glossata</taxon>
        <taxon>Ditrysia</taxon>
        <taxon>Tineoidea</taxon>
        <taxon>Psychidae</taxon>
        <taxon>Oiketicinae</taxon>
        <taxon>Eumeta</taxon>
    </lineage>
</organism>
<feature type="compositionally biased region" description="Basic and acidic residues" evidence="1">
    <location>
        <begin position="35"/>
        <end position="46"/>
    </location>
</feature>
<dbReference type="OrthoDB" id="411823at2759"/>
<protein>
    <submittedName>
        <fullName evidence="2">Uncharacterized protein</fullName>
    </submittedName>
</protein>
<comment type="caution">
    <text evidence="2">The sequence shown here is derived from an EMBL/GenBank/DDBJ whole genome shotgun (WGS) entry which is preliminary data.</text>
</comment>
<accession>A0A4C1ZF97</accession>
<dbReference type="AlphaFoldDB" id="A0A4C1ZF97"/>